<dbReference type="SUPFAM" id="SSF52833">
    <property type="entry name" value="Thioredoxin-like"/>
    <property type="match status" value="1"/>
</dbReference>
<organism evidence="8 9">
    <name type="scientific">Clunio marinus</name>
    <dbReference type="NCBI Taxonomy" id="568069"/>
    <lineage>
        <taxon>Eukaryota</taxon>
        <taxon>Metazoa</taxon>
        <taxon>Ecdysozoa</taxon>
        <taxon>Arthropoda</taxon>
        <taxon>Hexapoda</taxon>
        <taxon>Insecta</taxon>
        <taxon>Pterygota</taxon>
        <taxon>Neoptera</taxon>
        <taxon>Endopterygota</taxon>
        <taxon>Diptera</taxon>
        <taxon>Nematocera</taxon>
        <taxon>Chironomoidea</taxon>
        <taxon>Chironomidae</taxon>
        <taxon>Clunio</taxon>
    </lineage>
</organism>
<dbReference type="EMBL" id="CVRI01000070">
    <property type="protein sequence ID" value="CRL07092.1"/>
    <property type="molecule type" value="Genomic_DNA"/>
</dbReference>
<dbReference type="Proteomes" id="UP000183832">
    <property type="component" value="Unassembled WGS sequence"/>
</dbReference>
<dbReference type="CDD" id="cd03045">
    <property type="entry name" value="GST_N_Delta_Epsilon"/>
    <property type="match status" value="1"/>
</dbReference>
<feature type="domain" description="GST N-terminal" evidence="7">
    <location>
        <begin position="1"/>
        <end position="81"/>
    </location>
</feature>
<evidence type="ECO:0000256" key="4">
    <source>
        <dbReference type="ARBA" id="ARBA00022679"/>
    </source>
</evidence>
<dbReference type="InterPro" id="IPR036249">
    <property type="entry name" value="Thioredoxin-like_sf"/>
</dbReference>
<dbReference type="InterPro" id="IPR004045">
    <property type="entry name" value="Glutathione_S-Trfase_N"/>
</dbReference>
<evidence type="ECO:0000256" key="3">
    <source>
        <dbReference type="ARBA" id="ARBA00012452"/>
    </source>
</evidence>
<dbReference type="EC" id="2.5.1.18" evidence="3"/>
<dbReference type="STRING" id="568069.A0A1J1J5M1"/>
<evidence type="ECO:0000256" key="1">
    <source>
        <dbReference type="ARBA" id="ARBA00009899"/>
    </source>
</evidence>
<dbReference type="GO" id="GO:0004364">
    <property type="term" value="F:glutathione transferase activity"/>
    <property type="evidence" value="ECO:0007669"/>
    <property type="project" value="UniProtKB-EC"/>
</dbReference>
<gene>
    <name evidence="8" type="ORF">CLUMA_CG020091</name>
</gene>
<dbReference type="SFLD" id="SFLDG00358">
    <property type="entry name" value="Main_(cytGST)"/>
    <property type="match status" value="1"/>
</dbReference>
<proteinExistence type="inferred from homology"/>
<dbReference type="InterPro" id="IPR040079">
    <property type="entry name" value="Glutathione_S-Trfase"/>
</dbReference>
<dbReference type="SUPFAM" id="SSF47616">
    <property type="entry name" value="GST C-terminal domain-like"/>
    <property type="match status" value="1"/>
</dbReference>
<dbReference type="Gene3D" id="1.20.1050.10">
    <property type="match status" value="1"/>
</dbReference>
<dbReference type="Gene3D" id="3.40.30.10">
    <property type="entry name" value="Glutaredoxin"/>
    <property type="match status" value="1"/>
</dbReference>
<dbReference type="GO" id="GO:0006749">
    <property type="term" value="P:glutathione metabolic process"/>
    <property type="evidence" value="ECO:0007669"/>
    <property type="project" value="TreeGrafter"/>
</dbReference>
<name>A0A1J1J5M1_9DIPT</name>
<accession>A0A1J1J5M1</accession>
<evidence type="ECO:0000313" key="8">
    <source>
        <dbReference type="EMBL" id="CRL07092.1"/>
    </source>
</evidence>
<evidence type="ECO:0000259" key="7">
    <source>
        <dbReference type="PROSITE" id="PS50404"/>
    </source>
</evidence>
<dbReference type="InterPro" id="IPR036282">
    <property type="entry name" value="Glutathione-S-Trfase_C_sf"/>
</dbReference>
<dbReference type="OrthoDB" id="2309723at2759"/>
<dbReference type="PANTHER" id="PTHR43969:SF9">
    <property type="entry name" value="GLUTATHIONE S TRANSFERASE D10, ISOFORM A-RELATED"/>
    <property type="match status" value="1"/>
</dbReference>
<evidence type="ECO:0000256" key="5">
    <source>
        <dbReference type="ARBA" id="ARBA00041523"/>
    </source>
</evidence>
<dbReference type="SFLD" id="SFLDS00019">
    <property type="entry name" value="Glutathione_Transferase_(cytos"/>
    <property type="match status" value="1"/>
</dbReference>
<evidence type="ECO:0000313" key="9">
    <source>
        <dbReference type="Proteomes" id="UP000183832"/>
    </source>
</evidence>
<comment type="subunit">
    <text evidence="2">Homodimer.</text>
</comment>
<comment type="similarity">
    <text evidence="1">Belongs to the GST superfamily. Theta family.</text>
</comment>
<keyword evidence="9" id="KW-1185">Reference proteome</keyword>
<reference evidence="8 9" key="1">
    <citation type="submission" date="2015-04" db="EMBL/GenBank/DDBJ databases">
        <authorList>
            <person name="Syromyatnikov M.Y."/>
            <person name="Popov V.N."/>
        </authorList>
    </citation>
    <scope>NUCLEOTIDE SEQUENCE [LARGE SCALE GENOMIC DNA]</scope>
</reference>
<protein>
    <recommendedName>
        <fullName evidence="3">glutathione transferase</fullName>
        <ecNumber evidence="3">2.5.1.18</ecNumber>
    </recommendedName>
    <alternativeName>
        <fullName evidence="5">GST class-theta</fullName>
    </alternativeName>
</protein>
<keyword evidence="4" id="KW-0808">Transferase</keyword>
<dbReference type="Pfam" id="PF02798">
    <property type="entry name" value="GST_N"/>
    <property type="match status" value="1"/>
</dbReference>
<dbReference type="AlphaFoldDB" id="A0A1J1J5M1"/>
<comment type="catalytic activity">
    <reaction evidence="6">
        <text>RX + glutathione = an S-substituted glutathione + a halide anion + H(+)</text>
        <dbReference type="Rhea" id="RHEA:16437"/>
        <dbReference type="ChEBI" id="CHEBI:15378"/>
        <dbReference type="ChEBI" id="CHEBI:16042"/>
        <dbReference type="ChEBI" id="CHEBI:17792"/>
        <dbReference type="ChEBI" id="CHEBI:57925"/>
        <dbReference type="ChEBI" id="CHEBI:90779"/>
        <dbReference type="EC" id="2.5.1.18"/>
    </reaction>
</comment>
<evidence type="ECO:0000256" key="2">
    <source>
        <dbReference type="ARBA" id="ARBA00011738"/>
    </source>
</evidence>
<sequence>MDLYYEIDSPSCLSVIVTAAALNINLNLKKMSLMVEKNHLTPEYTKLNPQQTIPTLVDNGFALAESRAINIYLAEKYGKDDSLYPKDHKIRSVINQRLFFDMGSLETHLLNYFLHWFYGKPQDSQDLKKFEKALVALNTFLEENNYVLLELKLLPLLTFQCTQHFWHFLT</sequence>
<dbReference type="FunFam" id="3.40.30.10:FF:000034">
    <property type="entry name" value="glutathione S-transferase 1"/>
    <property type="match status" value="1"/>
</dbReference>
<dbReference type="PANTHER" id="PTHR43969">
    <property type="entry name" value="GLUTATHIONE S TRANSFERASE D10, ISOFORM A-RELATED"/>
    <property type="match status" value="1"/>
</dbReference>
<dbReference type="PROSITE" id="PS50404">
    <property type="entry name" value="GST_NTER"/>
    <property type="match status" value="1"/>
</dbReference>
<evidence type="ECO:0000256" key="6">
    <source>
        <dbReference type="ARBA" id="ARBA00047960"/>
    </source>
</evidence>